<evidence type="ECO:0000256" key="4">
    <source>
        <dbReference type="ARBA" id="ARBA00023146"/>
    </source>
</evidence>
<dbReference type="OrthoDB" id="21243at2759"/>
<keyword evidence="3" id="KW-0067">ATP-binding</keyword>
<dbReference type="EMBL" id="SWLB01000017">
    <property type="protein sequence ID" value="KAF3327751.1"/>
    <property type="molecule type" value="Genomic_DNA"/>
</dbReference>
<dbReference type="SUPFAM" id="SSF50249">
    <property type="entry name" value="Nucleic acid-binding proteins"/>
    <property type="match status" value="1"/>
</dbReference>
<dbReference type="Gene3D" id="2.40.50.140">
    <property type="entry name" value="Nucleic acid-binding proteins"/>
    <property type="match status" value="1"/>
</dbReference>
<reference evidence="6" key="1">
    <citation type="submission" date="2020-01" db="EMBL/GenBank/DDBJ databases">
        <title>Genome sequence of Kobresia littledalei, the first chromosome-level genome in the family Cyperaceae.</title>
        <authorList>
            <person name="Qu G."/>
        </authorList>
    </citation>
    <scope>NUCLEOTIDE SEQUENCE</scope>
    <source>
        <strain evidence="6">C.B.Clarke</strain>
        <tissue evidence="6">Leaf</tissue>
    </source>
</reference>
<proteinExistence type="predicted"/>
<dbReference type="InterPro" id="IPR004364">
    <property type="entry name" value="Aa-tRNA-synt_II"/>
</dbReference>
<comment type="caution">
    <text evidence="6">The sequence shown here is derived from an EMBL/GenBank/DDBJ whole genome shotgun (WGS) entry which is preliminary data.</text>
</comment>
<dbReference type="CDD" id="cd04322">
    <property type="entry name" value="LysRS_N"/>
    <property type="match status" value="1"/>
</dbReference>
<dbReference type="InterPro" id="IPR044136">
    <property type="entry name" value="Lys-tRNA-ligase_II_N"/>
</dbReference>
<dbReference type="GO" id="GO:0000049">
    <property type="term" value="F:tRNA binding"/>
    <property type="evidence" value="ECO:0007669"/>
    <property type="project" value="TreeGrafter"/>
</dbReference>
<keyword evidence="4" id="KW-0030">Aminoacyl-tRNA synthetase</keyword>
<evidence type="ECO:0000256" key="1">
    <source>
        <dbReference type="ARBA" id="ARBA00022598"/>
    </source>
</evidence>
<feature type="domain" description="Aminoacyl-tRNA synthetase class II (D/K/N)" evidence="5">
    <location>
        <begin position="189"/>
        <end position="250"/>
    </location>
</feature>
<dbReference type="Pfam" id="PF00152">
    <property type="entry name" value="tRNA-synt_2"/>
    <property type="match status" value="1"/>
</dbReference>
<dbReference type="AlphaFoldDB" id="A0A833QTL1"/>
<name>A0A833QTL1_9POAL</name>
<protein>
    <submittedName>
        <fullName evidence="6">Lysine--tRNA ligase</fullName>
    </submittedName>
</protein>
<dbReference type="SUPFAM" id="SSF55681">
    <property type="entry name" value="Class II aaRS and biotin synthetases"/>
    <property type="match status" value="1"/>
</dbReference>
<dbReference type="PANTHER" id="PTHR42918:SF9">
    <property type="entry name" value="LYSINE--TRNA LIGASE"/>
    <property type="match status" value="1"/>
</dbReference>
<accession>A0A833QTL1</accession>
<evidence type="ECO:0000313" key="7">
    <source>
        <dbReference type="Proteomes" id="UP000623129"/>
    </source>
</evidence>
<evidence type="ECO:0000256" key="3">
    <source>
        <dbReference type="ARBA" id="ARBA00022840"/>
    </source>
</evidence>
<sequence>MAVALCTRQRDELNICVNVVSFSLPPLRWWLSVEEMGLLKVNNSKVLVDENFSVVEQLKIILQKYNGSEAALHIYTVTTLTRVGRLKGLAALIEGLWAKSVLWKLRFLYDIYAFTNLTKRGSERDETEFTRYHSNVKRGDIVGICGYPGKSKRGELSIFPNKFLVLSPCLHMMPRQKAGPVSDHGASKETRYRQYLDLMLNHEVRNIFKTRSMIINYVREFLNEHDFLEVETPMMNMIAGGAAARPFVTPPQ</sequence>
<dbReference type="GO" id="GO:0004824">
    <property type="term" value="F:lysine-tRNA ligase activity"/>
    <property type="evidence" value="ECO:0007669"/>
    <property type="project" value="InterPro"/>
</dbReference>
<organism evidence="6 7">
    <name type="scientific">Carex littledalei</name>
    <dbReference type="NCBI Taxonomy" id="544730"/>
    <lineage>
        <taxon>Eukaryota</taxon>
        <taxon>Viridiplantae</taxon>
        <taxon>Streptophyta</taxon>
        <taxon>Embryophyta</taxon>
        <taxon>Tracheophyta</taxon>
        <taxon>Spermatophyta</taxon>
        <taxon>Magnoliopsida</taxon>
        <taxon>Liliopsida</taxon>
        <taxon>Poales</taxon>
        <taxon>Cyperaceae</taxon>
        <taxon>Cyperoideae</taxon>
        <taxon>Cariceae</taxon>
        <taxon>Carex</taxon>
        <taxon>Carex subgen. Euthyceras</taxon>
    </lineage>
</organism>
<keyword evidence="7" id="KW-1185">Reference proteome</keyword>
<dbReference type="PANTHER" id="PTHR42918">
    <property type="entry name" value="LYSYL-TRNA SYNTHETASE"/>
    <property type="match status" value="1"/>
</dbReference>
<dbReference type="GO" id="GO:0006430">
    <property type="term" value="P:lysyl-tRNA aminoacylation"/>
    <property type="evidence" value="ECO:0007669"/>
    <property type="project" value="InterPro"/>
</dbReference>
<keyword evidence="2" id="KW-0547">Nucleotide-binding</keyword>
<evidence type="ECO:0000313" key="6">
    <source>
        <dbReference type="EMBL" id="KAF3327751.1"/>
    </source>
</evidence>
<dbReference type="Gene3D" id="3.30.930.10">
    <property type="entry name" value="Bira Bifunctional Protein, Domain 2"/>
    <property type="match status" value="1"/>
</dbReference>
<dbReference type="InterPro" id="IPR045864">
    <property type="entry name" value="aa-tRNA-synth_II/BPL/LPL"/>
</dbReference>
<evidence type="ECO:0000256" key="2">
    <source>
        <dbReference type="ARBA" id="ARBA00022741"/>
    </source>
</evidence>
<gene>
    <name evidence="6" type="ORF">FCM35_KLT07869</name>
</gene>
<dbReference type="PRINTS" id="PR00982">
    <property type="entry name" value="TRNASYNTHLYS"/>
</dbReference>
<dbReference type="InterPro" id="IPR018149">
    <property type="entry name" value="Lys-tRNA-synth_II_C"/>
</dbReference>
<dbReference type="InterPro" id="IPR012340">
    <property type="entry name" value="NA-bd_OB-fold"/>
</dbReference>
<keyword evidence="1 6" id="KW-0436">Ligase</keyword>
<dbReference type="Proteomes" id="UP000623129">
    <property type="component" value="Unassembled WGS sequence"/>
</dbReference>
<dbReference type="GO" id="GO:0005524">
    <property type="term" value="F:ATP binding"/>
    <property type="evidence" value="ECO:0007669"/>
    <property type="project" value="UniProtKB-KW"/>
</dbReference>
<dbReference type="GO" id="GO:0005829">
    <property type="term" value="C:cytosol"/>
    <property type="evidence" value="ECO:0007669"/>
    <property type="project" value="TreeGrafter"/>
</dbReference>
<evidence type="ECO:0000259" key="5">
    <source>
        <dbReference type="Pfam" id="PF00152"/>
    </source>
</evidence>